<dbReference type="PANTHER" id="PTHR43280">
    <property type="entry name" value="ARAC-FAMILY TRANSCRIPTIONAL REGULATOR"/>
    <property type="match status" value="1"/>
</dbReference>
<evidence type="ECO:0000259" key="4">
    <source>
        <dbReference type="PROSITE" id="PS01124"/>
    </source>
</evidence>
<dbReference type="InterPro" id="IPR018060">
    <property type="entry name" value="HTH_AraC"/>
</dbReference>
<dbReference type="HOGENOM" id="CLU_000445_88_6_9"/>
<accession>F2JIT9</accession>
<dbReference type="InterPro" id="IPR037923">
    <property type="entry name" value="HTH-like"/>
</dbReference>
<dbReference type="PROSITE" id="PS00041">
    <property type="entry name" value="HTH_ARAC_FAMILY_1"/>
    <property type="match status" value="1"/>
</dbReference>
<keyword evidence="2" id="KW-0238">DNA-binding</keyword>
<evidence type="ECO:0000313" key="5">
    <source>
        <dbReference type="EMBL" id="ADZ82011.1"/>
    </source>
</evidence>
<reference evidence="5 6" key="1">
    <citation type="journal article" date="2011" name="J. Bacteriol.">
        <title>Complete genome sequence of the cellulose-degrading bacterium Cellulosilyticum lentocellum.</title>
        <authorList>
            <consortium name="US DOE Joint Genome Institute"/>
            <person name="Miller D.A."/>
            <person name="Suen G."/>
            <person name="Bruce D."/>
            <person name="Copeland A."/>
            <person name="Cheng J.F."/>
            <person name="Detter C."/>
            <person name="Goodwin L.A."/>
            <person name="Han C.S."/>
            <person name="Hauser L.J."/>
            <person name="Land M.L."/>
            <person name="Lapidus A."/>
            <person name="Lucas S."/>
            <person name="Meincke L."/>
            <person name="Pitluck S."/>
            <person name="Tapia R."/>
            <person name="Teshima H."/>
            <person name="Woyke T."/>
            <person name="Fox B.G."/>
            <person name="Angert E.R."/>
            <person name="Currie C.R."/>
        </authorList>
    </citation>
    <scope>NUCLEOTIDE SEQUENCE [LARGE SCALE GENOMIC DNA]</scope>
    <source>
        <strain evidence="6">ATCC 49066 / DSM 5427 / NCIMB 11756 / RHM5</strain>
    </source>
</reference>
<dbReference type="KEGG" id="cle:Clole_0259"/>
<protein>
    <submittedName>
        <fullName evidence="5">Transcriptional regulator, AraC family</fullName>
    </submittedName>
</protein>
<dbReference type="PANTHER" id="PTHR43280:SF2">
    <property type="entry name" value="HTH-TYPE TRANSCRIPTIONAL REGULATOR EXSA"/>
    <property type="match status" value="1"/>
</dbReference>
<keyword evidence="1" id="KW-0805">Transcription regulation</keyword>
<dbReference type="AlphaFoldDB" id="F2JIT9"/>
<evidence type="ECO:0000313" key="6">
    <source>
        <dbReference type="Proteomes" id="UP000008467"/>
    </source>
</evidence>
<name>F2JIT9_CELLD</name>
<evidence type="ECO:0000256" key="1">
    <source>
        <dbReference type="ARBA" id="ARBA00023015"/>
    </source>
</evidence>
<organism evidence="5 6">
    <name type="scientific">Cellulosilyticum lentocellum (strain ATCC 49066 / DSM 5427 / NCIMB 11756 / RHM5)</name>
    <name type="common">Clostridium lentocellum</name>
    <dbReference type="NCBI Taxonomy" id="642492"/>
    <lineage>
        <taxon>Bacteria</taxon>
        <taxon>Bacillati</taxon>
        <taxon>Bacillota</taxon>
        <taxon>Clostridia</taxon>
        <taxon>Lachnospirales</taxon>
        <taxon>Cellulosilyticaceae</taxon>
        <taxon>Cellulosilyticum</taxon>
    </lineage>
</organism>
<gene>
    <name evidence="5" type="ordered locus">Clole_0259</name>
</gene>
<keyword evidence="3" id="KW-0804">Transcription</keyword>
<feature type="domain" description="HTH araC/xylS-type" evidence="4">
    <location>
        <begin position="190"/>
        <end position="288"/>
    </location>
</feature>
<dbReference type="eggNOG" id="COG2207">
    <property type="taxonomic scope" value="Bacteria"/>
</dbReference>
<dbReference type="InterPro" id="IPR009057">
    <property type="entry name" value="Homeodomain-like_sf"/>
</dbReference>
<dbReference type="GO" id="GO:0043565">
    <property type="term" value="F:sequence-specific DNA binding"/>
    <property type="evidence" value="ECO:0007669"/>
    <property type="project" value="InterPro"/>
</dbReference>
<dbReference type="GO" id="GO:0003700">
    <property type="term" value="F:DNA-binding transcription factor activity"/>
    <property type="evidence" value="ECO:0007669"/>
    <property type="project" value="InterPro"/>
</dbReference>
<dbReference type="RefSeq" id="WP_013655312.1">
    <property type="nucleotide sequence ID" value="NC_015275.1"/>
</dbReference>
<dbReference type="SMART" id="SM00342">
    <property type="entry name" value="HTH_ARAC"/>
    <property type="match status" value="1"/>
</dbReference>
<dbReference type="PROSITE" id="PS01124">
    <property type="entry name" value="HTH_ARAC_FAMILY_2"/>
    <property type="match status" value="1"/>
</dbReference>
<dbReference type="SUPFAM" id="SSF51215">
    <property type="entry name" value="Regulatory protein AraC"/>
    <property type="match status" value="1"/>
</dbReference>
<dbReference type="Pfam" id="PF12833">
    <property type="entry name" value="HTH_18"/>
    <property type="match status" value="1"/>
</dbReference>
<dbReference type="STRING" id="642492.Clole_0259"/>
<dbReference type="EMBL" id="CP002582">
    <property type="protein sequence ID" value="ADZ82011.1"/>
    <property type="molecule type" value="Genomic_DNA"/>
</dbReference>
<keyword evidence="6" id="KW-1185">Reference proteome</keyword>
<dbReference type="SUPFAM" id="SSF46689">
    <property type="entry name" value="Homeodomain-like"/>
    <property type="match status" value="2"/>
</dbReference>
<sequence length="293" mass="33975">MNRATHLCRIPCNSLPLVGEADFGLSLKPMVHCDRIAEFNVLIYVLKGGMQIVEDGTIYELSPHTLFFLKSGVHHWGEKHFESGTAWYYIHFYNNEPPLNMPQLKNNRIYGGPKYLSPSDFNCYITVPKLLNLPIGNEFEKEIEKLIDLFKSAVATDMIRANVMLWEILLHSFDIAQGKVESSKEDRRTQSVIDFLEQNYCRNFTAEELGKAVGLTYKYIGTLFKVKTGMTIKEYQLMLRMRKAERLLCETEMSVAEIASETGFYDTFYFSKIFKRKNEISPLKFRNVYVPRI</sequence>
<proteinExistence type="predicted"/>
<evidence type="ECO:0000256" key="2">
    <source>
        <dbReference type="ARBA" id="ARBA00023125"/>
    </source>
</evidence>
<dbReference type="Gene3D" id="1.10.10.60">
    <property type="entry name" value="Homeodomain-like"/>
    <property type="match status" value="2"/>
</dbReference>
<evidence type="ECO:0000256" key="3">
    <source>
        <dbReference type="ARBA" id="ARBA00023163"/>
    </source>
</evidence>
<dbReference type="Proteomes" id="UP000008467">
    <property type="component" value="Chromosome"/>
</dbReference>
<dbReference type="InterPro" id="IPR018062">
    <property type="entry name" value="HTH_AraC-typ_CS"/>
</dbReference>